<name>H3NHP2_9LACT</name>
<dbReference type="CDD" id="cd03428">
    <property type="entry name" value="NUDIX_Ap4A_Nudt2"/>
    <property type="match status" value="1"/>
</dbReference>
<dbReference type="GO" id="GO:0004081">
    <property type="term" value="F:bis(5'-nucleosyl)-tetraphosphatase (asymmetrical) activity"/>
    <property type="evidence" value="ECO:0007669"/>
    <property type="project" value="TreeGrafter"/>
</dbReference>
<dbReference type="Pfam" id="PF00293">
    <property type="entry name" value="NUDIX"/>
    <property type="match status" value="1"/>
</dbReference>
<evidence type="ECO:0000256" key="4">
    <source>
        <dbReference type="ARBA" id="ARBA00022801"/>
    </source>
</evidence>
<organism evidence="7 8">
    <name type="scientific">Facklamia languida CCUG 37842</name>
    <dbReference type="NCBI Taxonomy" id="883113"/>
    <lineage>
        <taxon>Bacteria</taxon>
        <taxon>Bacillati</taxon>
        <taxon>Bacillota</taxon>
        <taxon>Bacilli</taxon>
        <taxon>Lactobacillales</taxon>
        <taxon>Aerococcaceae</taxon>
        <taxon>Facklamia</taxon>
    </lineage>
</organism>
<evidence type="ECO:0000256" key="1">
    <source>
        <dbReference type="ARBA" id="ARBA00005582"/>
    </source>
</evidence>
<dbReference type="OrthoDB" id="9816289at2"/>
<dbReference type="Proteomes" id="UP000006190">
    <property type="component" value="Unassembled WGS sequence"/>
</dbReference>
<dbReference type="GO" id="GO:0000166">
    <property type="term" value="F:nucleotide binding"/>
    <property type="evidence" value="ECO:0007669"/>
    <property type="project" value="UniProtKB-KW"/>
</dbReference>
<dbReference type="Gene3D" id="3.90.79.10">
    <property type="entry name" value="Nucleoside Triphosphate Pyrophosphohydrolase"/>
    <property type="match status" value="1"/>
</dbReference>
<dbReference type="HOGENOM" id="CLU_037162_14_4_9"/>
<dbReference type="RefSeq" id="WP_006308604.1">
    <property type="nucleotide sequence ID" value="NZ_JH601133.1"/>
</dbReference>
<dbReference type="eggNOG" id="COG1051">
    <property type="taxonomic scope" value="Bacteria"/>
</dbReference>
<proteinExistence type="inferred from homology"/>
<dbReference type="GO" id="GO:0006167">
    <property type="term" value="P:AMP biosynthetic process"/>
    <property type="evidence" value="ECO:0007669"/>
    <property type="project" value="TreeGrafter"/>
</dbReference>
<dbReference type="AlphaFoldDB" id="H3NHP2"/>
<comment type="caution">
    <text evidence="7">The sequence shown here is derived from an EMBL/GenBank/DDBJ whole genome shotgun (WGS) entry which is preliminary data.</text>
</comment>
<feature type="domain" description="Nudix hydrolase" evidence="6">
    <location>
        <begin position="2"/>
        <end position="130"/>
    </location>
</feature>
<dbReference type="PROSITE" id="PS00893">
    <property type="entry name" value="NUDIX_BOX"/>
    <property type="match status" value="1"/>
</dbReference>
<comment type="similarity">
    <text evidence="1">Belongs to the Nudix hydrolase family.</text>
</comment>
<evidence type="ECO:0000313" key="8">
    <source>
        <dbReference type="Proteomes" id="UP000006190"/>
    </source>
</evidence>
<keyword evidence="4" id="KW-0378">Hydrolase</keyword>
<accession>H3NHP2</accession>
<dbReference type="PROSITE" id="PS51462">
    <property type="entry name" value="NUDIX"/>
    <property type="match status" value="1"/>
</dbReference>
<dbReference type="PANTHER" id="PTHR21340">
    <property type="entry name" value="DIADENOSINE 5,5-P1,P4-TETRAPHOSPHATE PYROPHOSPHOHYDROLASE MUTT"/>
    <property type="match status" value="1"/>
</dbReference>
<protein>
    <recommendedName>
        <fullName evidence="2">Bis(5'-nucleosyl)-tetraphosphatase [asymmetrical]</fullName>
    </recommendedName>
    <alternativeName>
        <fullName evidence="5">Diadenosine 5',5'''-P1,P4-tetraphosphate asymmetrical hydrolase</fullName>
    </alternativeName>
</protein>
<dbReference type="GO" id="GO:0006754">
    <property type="term" value="P:ATP biosynthetic process"/>
    <property type="evidence" value="ECO:0007669"/>
    <property type="project" value="TreeGrafter"/>
</dbReference>
<dbReference type="SUPFAM" id="SSF55811">
    <property type="entry name" value="Nudix"/>
    <property type="match status" value="1"/>
</dbReference>
<evidence type="ECO:0000256" key="3">
    <source>
        <dbReference type="ARBA" id="ARBA00022741"/>
    </source>
</evidence>
<evidence type="ECO:0000256" key="5">
    <source>
        <dbReference type="ARBA" id="ARBA00032644"/>
    </source>
</evidence>
<dbReference type="PATRIC" id="fig|883113.3.peg.580"/>
<evidence type="ECO:0000259" key="6">
    <source>
        <dbReference type="PROSITE" id="PS51462"/>
    </source>
</evidence>
<dbReference type="EMBL" id="AGEG01000003">
    <property type="protein sequence ID" value="EHR37948.1"/>
    <property type="molecule type" value="Genomic_DNA"/>
</dbReference>
<dbReference type="STRING" id="883113.HMPREF9708_00577"/>
<dbReference type="InterPro" id="IPR000086">
    <property type="entry name" value="NUDIX_hydrolase_dom"/>
</dbReference>
<keyword evidence="3" id="KW-0547">Nucleotide-binding</keyword>
<evidence type="ECO:0000256" key="2">
    <source>
        <dbReference type="ARBA" id="ARBA00018911"/>
    </source>
</evidence>
<dbReference type="InterPro" id="IPR051325">
    <property type="entry name" value="Nudix_hydrolase_domain"/>
</dbReference>
<evidence type="ECO:0000313" key="7">
    <source>
        <dbReference type="EMBL" id="EHR37948.1"/>
    </source>
</evidence>
<reference evidence="7 8" key="1">
    <citation type="submission" date="2012-01" db="EMBL/GenBank/DDBJ databases">
        <title>The Genome Sequence of Facklamia languida CCUG 37842.</title>
        <authorList>
            <consortium name="The Broad Institute Genome Sequencing Platform"/>
            <person name="Earl A."/>
            <person name="Ward D."/>
            <person name="Feldgarden M."/>
            <person name="Gevers D."/>
            <person name="Huys G."/>
            <person name="Young S.K."/>
            <person name="Zeng Q."/>
            <person name="Gargeya S."/>
            <person name="Fitzgerald M."/>
            <person name="Haas B."/>
            <person name="Abouelleil A."/>
            <person name="Alvarado L."/>
            <person name="Arachchi H.M."/>
            <person name="Berlin A."/>
            <person name="Chapman S.B."/>
            <person name="Gearin G."/>
            <person name="Goldberg J."/>
            <person name="Griggs A."/>
            <person name="Gujja S."/>
            <person name="Hansen M."/>
            <person name="Heiman D."/>
            <person name="Howarth C."/>
            <person name="Larimer J."/>
            <person name="Lui A."/>
            <person name="MacDonald P.J.P."/>
            <person name="McCowen C."/>
            <person name="Montmayeur A."/>
            <person name="Murphy C."/>
            <person name="Neiman D."/>
            <person name="Pearson M."/>
            <person name="Priest M."/>
            <person name="Roberts A."/>
            <person name="Saif S."/>
            <person name="Shea T."/>
            <person name="Sisk P."/>
            <person name="Stolte C."/>
            <person name="Sykes S."/>
            <person name="Wortman J."/>
            <person name="Nusbaum C."/>
            <person name="Birren B."/>
        </authorList>
    </citation>
    <scope>NUCLEOTIDE SEQUENCE [LARGE SCALE GENOMIC DNA]</scope>
    <source>
        <strain evidence="7 8">CCUG 37842</strain>
    </source>
</reference>
<sequence length="137" mass="15572">MKHEKSCGAILYQTTDQGPLYLLIKHQNGGHWAFTKGHVEGSESEIETAQREIQEEVGLTVTINPHFRKTTTYSPKEGVDKEVVYFLAPVTEGAITVQEEEVRQFAWLSYDQALDRLSYPNDQALLREAEAYLKSLN</sequence>
<keyword evidence="8" id="KW-1185">Reference proteome</keyword>
<dbReference type="InterPro" id="IPR015797">
    <property type="entry name" value="NUDIX_hydrolase-like_dom_sf"/>
</dbReference>
<dbReference type="InterPro" id="IPR020084">
    <property type="entry name" value="NUDIX_hydrolase_CS"/>
</dbReference>
<dbReference type="PANTHER" id="PTHR21340:SF0">
    <property type="entry name" value="BIS(5'-NUCLEOSYL)-TETRAPHOSPHATASE [ASYMMETRICAL]"/>
    <property type="match status" value="1"/>
</dbReference>
<dbReference type="InterPro" id="IPR003565">
    <property type="entry name" value="Tetra_PHTase"/>
</dbReference>
<gene>
    <name evidence="7" type="ORF">HMPREF9708_00577</name>
</gene>